<feature type="region of interest" description="Disordered" evidence="2">
    <location>
        <begin position="8"/>
        <end position="47"/>
    </location>
</feature>
<reference evidence="4" key="1">
    <citation type="submission" date="2025-08" db="UniProtKB">
        <authorList>
            <consortium name="RefSeq"/>
        </authorList>
    </citation>
    <scope>IDENTIFICATION</scope>
    <source>
        <tissue evidence="4">Whole organism</tissue>
    </source>
</reference>
<accession>A0A6J1SGE0</accession>
<feature type="compositionally biased region" description="Low complexity" evidence="2">
    <location>
        <begin position="14"/>
        <end position="29"/>
    </location>
</feature>
<protein>
    <submittedName>
        <fullName evidence="4">Uncharacterized protein LOC113206002</fullName>
    </submittedName>
</protein>
<dbReference type="Proteomes" id="UP000504606">
    <property type="component" value="Unplaced"/>
</dbReference>
<gene>
    <name evidence="4" type="primary">LOC113206002</name>
</gene>
<feature type="region of interest" description="Disordered" evidence="2">
    <location>
        <begin position="68"/>
        <end position="88"/>
    </location>
</feature>
<organism evidence="3 4">
    <name type="scientific">Frankliniella occidentalis</name>
    <name type="common">Western flower thrips</name>
    <name type="synonym">Euthrips occidentalis</name>
    <dbReference type="NCBI Taxonomy" id="133901"/>
    <lineage>
        <taxon>Eukaryota</taxon>
        <taxon>Metazoa</taxon>
        <taxon>Ecdysozoa</taxon>
        <taxon>Arthropoda</taxon>
        <taxon>Hexapoda</taxon>
        <taxon>Insecta</taxon>
        <taxon>Pterygota</taxon>
        <taxon>Neoptera</taxon>
        <taxon>Paraneoptera</taxon>
        <taxon>Thysanoptera</taxon>
        <taxon>Terebrantia</taxon>
        <taxon>Thripoidea</taxon>
        <taxon>Thripidae</taxon>
        <taxon>Frankliniella</taxon>
    </lineage>
</organism>
<evidence type="ECO:0000313" key="4">
    <source>
        <dbReference type="RefSeq" id="XP_026277651.1"/>
    </source>
</evidence>
<evidence type="ECO:0000256" key="1">
    <source>
        <dbReference type="SAM" id="Coils"/>
    </source>
</evidence>
<evidence type="ECO:0000313" key="3">
    <source>
        <dbReference type="Proteomes" id="UP000504606"/>
    </source>
</evidence>
<keyword evidence="3" id="KW-1185">Reference proteome</keyword>
<dbReference type="KEGG" id="foc:113206002"/>
<dbReference type="RefSeq" id="XP_026277651.1">
    <property type="nucleotide sequence ID" value="XM_026421866.2"/>
</dbReference>
<dbReference type="AlphaFoldDB" id="A0A6J1SGE0"/>
<name>A0A6J1SGE0_FRAOC</name>
<keyword evidence="1" id="KW-0175">Coiled coil</keyword>
<proteinExistence type="predicted"/>
<dbReference type="GeneID" id="113206002"/>
<feature type="compositionally biased region" description="Basic residues" evidence="2">
    <location>
        <begin position="73"/>
        <end position="83"/>
    </location>
</feature>
<sequence>MLGFCDLASSSLHPSPRQEAPAQAQAPAPGTEALSLSLSRGPAPASITSSPLLNFTAKVLLDARMNGLGGGKRGGRAPRRGRGGRGAAGSGLFRKRGRYIDIDKSFIEAMLQANDMLKALGGDEEDEDDGFPSCEEMNRDLAPLAKTEWCLNCWTHPGFSPCFVLCHRQVGLGQAQDEARAALAGAQQKLARAQQEVAECQERLGTVLAAGDEQEHKRAFDAMVAEARAARQAAAAPANQAGPSGT</sequence>
<feature type="coiled-coil region" evidence="1">
    <location>
        <begin position="176"/>
        <end position="203"/>
    </location>
</feature>
<evidence type="ECO:0000256" key="2">
    <source>
        <dbReference type="SAM" id="MobiDB-lite"/>
    </source>
</evidence>